<keyword evidence="2" id="KW-1185">Reference proteome</keyword>
<dbReference type="Proteomes" id="UP001519308">
    <property type="component" value="Unassembled WGS sequence"/>
</dbReference>
<dbReference type="InterPro" id="IPR036390">
    <property type="entry name" value="WH_DNA-bd_sf"/>
</dbReference>
<dbReference type="RefSeq" id="WP_021283779.1">
    <property type="nucleotide sequence ID" value="NZ_JAGGLL010000008.1"/>
</dbReference>
<evidence type="ECO:0000313" key="2">
    <source>
        <dbReference type="Proteomes" id="UP001519308"/>
    </source>
</evidence>
<gene>
    <name evidence="1" type="ORF">J2Z44_001375</name>
</gene>
<dbReference type="EMBL" id="JAGGLL010000008">
    <property type="protein sequence ID" value="MBP2021579.1"/>
    <property type="molecule type" value="Genomic_DNA"/>
</dbReference>
<dbReference type="CDD" id="cd00090">
    <property type="entry name" value="HTH_ARSR"/>
    <property type="match status" value="1"/>
</dbReference>
<name>A0ABS4K1C0_9CLOT</name>
<dbReference type="InterPro" id="IPR011991">
    <property type="entry name" value="ArsR-like_HTH"/>
</dbReference>
<protein>
    <submittedName>
        <fullName evidence="1">ArsR family transcriptional regulator</fullName>
    </submittedName>
</protein>
<organism evidence="1 2">
    <name type="scientific">Clostridium punense</name>
    <dbReference type="NCBI Taxonomy" id="1054297"/>
    <lineage>
        <taxon>Bacteria</taxon>
        <taxon>Bacillati</taxon>
        <taxon>Bacillota</taxon>
        <taxon>Clostridia</taxon>
        <taxon>Eubacteriales</taxon>
        <taxon>Clostridiaceae</taxon>
        <taxon>Clostridium</taxon>
    </lineage>
</organism>
<reference evidence="1 2" key="1">
    <citation type="submission" date="2021-03" db="EMBL/GenBank/DDBJ databases">
        <title>Genomic Encyclopedia of Type Strains, Phase IV (KMG-IV): sequencing the most valuable type-strain genomes for metagenomic binning, comparative biology and taxonomic classification.</title>
        <authorList>
            <person name="Goeker M."/>
        </authorList>
    </citation>
    <scope>NUCLEOTIDE SEQUENCE [LARGE SCALE GENOMIC DNA]</scope>
    <source>
        <strain evidence="1 2">DSM 28650</strain>
    </source>
</reference>
<evidence type="ECO:0000313" key="1">
    <source>
        <dbReference type="EMBL" id="MBP2021579.1"/>
    </source>
</evidence>
<proteinExistence type="predicted"/>
<comment type="caution">
    <text evidence="1">The sequence shown here is derived from an EMBL/GenBank/DDBJ whole genome shotgun (WGS) entry which is preliminary data.</text>
</comment>
<dbReference type="InterPro" id="IPR036388">
    <property type="entry name" value="WH-like_DNA-bd_sf"/>
</dbReference>
<dbReference type="SUPFAM" id="SSF46785">
    <property type="entry name" value="Winged helix' DNA-binding domain"/>
    <property type="match status" value="1"/>
</dbReference>
<accession>A0ABS4K1C0</accession>
<dbReference type="Gene3D" id="1.10.10.10">
    <property type="entry name" value="Winged helix-like DNA-binding domain superfamily/Winged helix DNA-binding domain"/>
    <property type="match status" value="1"/>
</dbReference>
<sequence length="188" mass="21845">MRKEKVLCTLEEIKVISDPFRFKILVLFNEESGSLTVKQMAVKLKEVPSKVHYHVKELERIGVLEIVETKEKGGIIEKFYLPTAEIFKIKKDIGILEEDEYEKASENLISIMHEDFLESMKSKTKGEKKQLNYGLTYLTDEEVEELTELITGYMKDKEQRENAKPYMFGYALFRKHDHEGDIGNGSES</sequence>